<evidence type="ECO:0000313" key="10">
    <source>
        <dbReference type="Proteomes" id="UP000886881"/>
    </source>
</evidence>
<dbReference type="InterPro" id="IPR002828">
    <property type="entry name" value="SurE-like_Pase/nucleotidase"/>
</dbReference>
<proteinExistence type="inferred from homology"/>
<dbReference type="GO" id="GO:0005737">
    <property type="term" value="C:cytoplasm"/>
    <property type="evidence" value="ECO:0007669"/>
    <property type="project" value="UniProtKB-SubCell"/>
</dbReference>
<comment type="cofactor">
    <cofactor evidence="7">
        <name>a divalent metal cation</name>
        <dbReference type="ChEBI" id="CHEBI:60240"/>
    </cofactor>
    <text evidence="7">Binds 1 divalent metal cation per subunit.</text>
</comment>
<evidence type="ECO:0000256" key="3">
    <source>
        <dbReference type="ARBA" id="ARBA00022490"/>
    </source>
</evidence>
<evidence type="ECO:0000256" key="7">
    <source>
        <dbReference type="HAMAP-Rule" id="MF_00060"/>
    </source>
</evidence>
<dbReference type="GO" id="GO:0000166">
    <property type="term" value="F:nucleotide binding"/>
    <property type="evidence" value="ECO:0007669"/>
    <property type="project" value="UniProtKB-KW"/>
</dbReference>
<evidence type="ECO:0000256" key="5">
    <source>
        <dbReference type="ARBA" id="ARBA00022741"/>
    </source>
</evidence>
<accession>A0A9D1GN64</accession>
<name>A0A9D1GN64_9BACT</name>
<dbReference type="PANTHER" id="PTHR30457">
    <property type="entry name" value="5'-NUCLEOTIDASE SURE"/>
    <property type="match status" value="1"/>
</dbReference>
<reference evidence="9" key="1">
    <citation type="submission" date="2020-10" db="EMBL/GenBank/DDBJ databases">
        <authorList>
            <person name="Gilroy R."/>
        </authorList>
    </citation>
    <scope>NUCLEOTIDE SEQUENCE</scope>
    <source>
        <strain evidence="9">ChiHecec2B26-709</strain>
    </source>
</reference>
<dbReference type="Proteomes" id="UP000886881">
    <property type="component" value="Unassembled WGS sequence"/>
</dbReference>
<dbReference type="InterPro" id="IPR036523">
    <property type="entry name" value="SurE-like_sf"/>
</dbReference>
<dbReference type="SUPFAM" id="SSF64167">
    <property type="entry name" value="SurE-like"/>
    <property type="match status" value="1"/>
</dbReference>
<dbReference type="Gene3D" id="3.40.1210.10">
    <property type="entry name" value="Survival protein SurE-like phosphatase/nucleotidase"/>
    <property type="match status" value="1"/>
</dbReference>
<evidence type="ECO:0000313" key="9">
    <source>
        <dbReference type="EMBL" id="HIT46804.1"/>
    </source>
</evidence>
<sequence length="274" mass="29888">MKILVTNDDGYDARGLSVLVDILRPYGDVTVVAPKRPQSGMSMSVSMGFKPLAARKLFGKPGEAWWYLDASPASCIKFGLDNVMYPERPDLVVSGINHGSNAATAVLYSGTLGAAMEGAVNGIPSIGVSLDSFDRNADFSAVAERFPGILEILLGRPHRFGSFYNVNFPALPSDEIRGVKVCHMGRAHWEREYRGFSEFLSQAGREPSEDDSRYLAAAEPGEEIYVMAGDFTDNGDNVGNADHILLDAGYITVTPHDIDNTDRSEEERLSDIFE</sequence>
<dbReference type="GO" id="GO:0008254">
    <property type="term" value="F:3'-nucleotidase activity"/>
    <property type="evidence" value="ECO:0007669"/>
    <property type="project" value="TreeGrafter"/>
</dbReference>
<comment type="caution">
    <text evidence="9">The sequence shown here is derived from an EMBL/GenBank/DDBJ whole genome shotgun (WGS) entry which is preliminary data.</text>
</comment>
<dbReference type="PANTHER" id="PTHR30457:SF12">
    <property type="entry name" value="5'_3'-NUCLEOTIDASE SURE"/>
    <property type="match status" value="1"/>
</dbReference>
<organism evidence="9 10">
    <name type="scientific">Candidatus Cryptobacteroides merdipullorum</name>
    <dbReference type="NCBI Taxonomy" id="2840771"/>
    <lineage>
        <taxon>Bacteria</taxon>
        <taxon>Pseudomonadati</taxon>
        <taxon>Bacteroidota</taxon>
        <taxon>Bacteroidia</taxon>
        <taxon>Bacteroidales</taxon>
        <taxon>Candidatus Cryptobacteroides</taxon>
    </lineage>
</organism>
<evidence type="ECO:0000256" key="6">
    <source>
        <dbReference type="ARBA" id="ARBA00022801"/>
    </source>
</evidence>
<feature type="binding site" evidence="7">
    <location>
        <position position="39"/>
    </location>
    <ligand>
        <name>a divalent metal cation</name>
        <dbReference type="ChEBI" id="CHEBI:60240"/>
    </ligand>
</feature>
<dbReference type="EC" id="3.1.3.5" evidence="7"/>
<dbReference type="InterPro" id="IPR030048">
    <property type="entry name" value="SurE"/>
</dbReference>
<comment type="similarity">
    <text evidence="2 7">Belongs to the SurE nucleotidase family.</text>
</comment>
<dbReference type="EMBL" id="DVLC01000056">
    <property type="protein sequence ID" value="HIT46804.1"/>
    <property type="molecule type" value="Genomic_DNA"/>
</dbReference>
<comment type="subcellular location">
    <subcellularLocation>
        <location evidence="7">Cytoplasm</location>
    </subcellularLocation>
</comment>
<evidence type="ECO:0000256" key="4">
    <source>
        <dbReference type="ARBA" id="ARBA00022723"/>
    </source>
</evidence>
<dbReference type="GO" id="GO:0008253">
    <property type="term" value="F:5'-nucleotidase activity"/>
    <property type="evidence" value="ECO:0007669"/>
    <property type="project" value="UniProtKB-UniRule"/>
</dbReference>
<keyword evidence="4 7" id="KW-0479">Metal-binding</keyword>
<reference evidence="9" key="2">
    <citation type="journal article" date="2021" name="PeerJ">
        <title>Extensive microbial diversity within the chicken gut microbiome revealed by metagenomics and culture.</title>
        <authorList>
            <person name="Gilroy R."/>
            <person name="Ravi A."/>
            <person name="Getino M."/>
            <person name="Pursley I."/>
            <person name="Horton D.L."/>
            <person name="Alikhan N.F."/>
            <person name="Baker D."/>
            <person name="Gharbi K."/>
            <person name="Hall N."/>
            <person name="Watson M."/>
            <person name="Adriaenssens E.M."/>
            <person name="Foster-Nyarko E."/>
            <person name="Jarju S."/>
            <person name="Secka A."/>
            <person name="Antonio M."/>
            <person name="Oren A."/>
            <person name="Chaudhuri R.R."/>
            <person name="La Ragione R."/>
            <person name="Hildebrand F."/>
            <person name="Pallen M.J."/>
        </authorList>
    </citation>
    <scope>NUCLEOTIDE SEQUENCE</scope>
    <source>
        <strain evidence="9">ChiHecec2B26-709</strain>
    </source>
</reference>
<comment type="catalytic activity">
    <reaction evidence="1 7">
        <text>a ribonucleoside 5'-phosphate + H2O = a ribonucleoside + phosphate</text>
        <dbReference type="Rhea" id="RHEA:12484"/>
        <dbReference type="ChEBI" id="CHEBI:15377"/>
        <dbReference type="ChEBI" id="CHEBI:18254"/>
        <dbReference type="ChEBI" id="CHEBI:43474"/>
        <dbReference type="ChEBI" id="CHEBI:58043"/>
        <dbReference type="EC" id="3.1.3.5"/>
    </reaction>
</comment>
<evidence type="ECO:0000259" key="8">
    <source>
        <dbReference type="Pfam" id="PF01975"/>
    </source>
</evidence>
<feature type="domain" description="Survival protein SurE-like phosphatase/nucleotidase" evidence="8">
    <location>
        <begin position="3"/>
        <end position="190"/>
    </location>
</feature>
<evidence type="ECO:0000256" key="1">
    <source>
        <dbReference type="ARBA" id="ARBA00000815"/>
    </source>
</evidence>
<feature type="binding site" evidence="7">
    <location>
        <position position="97"/>
    </location>
    <ligand>
        <name>a divalent metal cation</name>
        <dbReference type="ChEBI" id="CHEBI:60240"/>
    </ligand>
</feature>
<comment type="function">
    <text evidence="7">Nucleotidase that shows phosphatase activity on nucleoside 5'-monophosphates.</text>
</comment>
<keyword evidence="6 7" id="KW-0378">Hydrolase</keyword>
<keyword evidence="3 7" id="KW-0963">Cytoplasm</keyword>
<dbReference type="NCBIfam" id="TIGR00087">
    <property type="entry name" value="surE"/>
    <property type="match status" value="1"/>
</dbReference>
<dbReference type="AlphaFoldDB" id="A0A9D1GN64"/>
<keyword evidence="5 7" id="KW-0547">Nucleotide-binding</keyword>
<dbReference type="HAMAP" id="MF_00060">
    <property type="entry name" value="SurE"/>
    <property type="match status" value="1"/>
</dbReference>
<feature type="binding site" evidence="7">
    <location>
        <position position="8"/>
    </location>
    <ligand>
        <name>a divalent metal cation</name>
        <dbReference type="ChEBI" id="CHEBI:60240"/>
    </ligand>
</feature>
<gene>
    <name evidence="7 9" type="primary">surE</name>
    <name evidence="9" type="ORF">IAC35_02980</name>
</gene>
<evidence type="ECO:0000256" key="2">
    <source>
        <dbReference type="ARBA" id="ARBA00011062"/>
    </source>
</evidence>
<dbReference type="GO" id="GO:0004309">
    <property type="term" value="F:exopolyphosphatase activity"/>
    <property type="evidence" value="ECO:0007669"/>
    <property type="project" value="TreeGrafter"/>
</dbReference>
<dbReference type="Pfam" id="PF01975">
    <property type="entry name" value="SurE"/>
    <property type="match status" value="1"/>
</dbReference>
<protein>
    <recommendedName>
        <fullName evidence="7">5'-nucleotidase SurE</fullName>
        <ecNumber evidence="7">3.1.3.5</ecNumber>
    </recommendedName>
    <alternativeName>
        <fullName evidence="7">Nucleoside 5'-monophosphate phosphohydrolase</fullName>
    </alternativeName>
</protein>
<feature type="binding site" evidence="7">
    <location>
        <position position="9"/>
    </location>
    <ligand>
        <name>a divalent metal cation</name>
        <dbReference type="ChEBI" id="CHEBI:60240"/>
    </ligand>
</feature>
<dbReference type="GO" id="GO:0046872">
    <property type="term" value="F:metal ion binding"/>
    <property type="evidence" value="ECO:0007669"/>
    <property type="project" value="UniProtKB-UniRule"/>
</dbReference>